<evidence type="ECO:0000256" key="4">
    <source>
        <dbReference type="ARBA" id="ARBA00022475"/>
    </source>
</evidence>
<keyword evidence="3" id="KW-0813">Transport</keyword>
<accession>A2SCE1</accession>
<dbReference type="RefSeq" id="WP_011827869.1">
    <property type="nucleotide sequence ID" value="NC_008825.1"/>
</dbReference>
<keyword evidence="6 8" id="KW-1133">Transmembrane helix</keyword>
<comment type="similarity">
    <text evidence="2">Belongs to the auxin efflux carrier (TC 2.A.69) family.</text>
</comment>
<feature type="transmembrane region" description="Helical" evidence="8">
    <location>
        <begin position="297"/>
        <end position="316"/>
    </location>
</feature>
<feature type="transmembrane region" description="Helical" evidence="8">
    <location>
        <begin position="168"/>
        <end position="193"/>
    </location>
</feature>
<sequence length="321" mass="33417">MSPLIFLKLLAIFVTIGIGWVAGRCKPFAGGEAARILSNAAFYVFAPALLFRATARIDLGTLPWQALGAFFVPVVGWMLLVYLLQRRCRAAAAAQPAVRAITASFGNNAQLGIPMAAALFGEIGLQLHLSIVSLHALILLTVLTLLVERDLAHAMARDAGAPASLSRTLLLTARNTVIHPIVLPVLAGMAWNLTGAPIPGPIDEVLQMLGTAVVPLCLVAIGLSLGHYGLRGAAGPALLLAAAKLLVQPALVLAVGYGMGLRGLALAVIVMAAAMPTGSNALMFAQRYRSGEAEATAAIVISTLAFAATAPLWLLLTQWLS</sequence>
<evidence type="ECO:0000313" key="9">
    <source>
        <dbReference type="EMBL" id="ABM93230.1"/>
    </source>
</evidence>
<reference evidence="9 10" key="1">
    <citation type="journal article" date="2007" name="J. Bacteriol.">
        <title>Whole-genome analysis of the methyl tert-butyl ether-degrading beta-proteobacterium Methylibium petroleiphilum PM1.</title>
        <authorList>
            <person name="Kane S.R."/>
            <person name="Chakicherla A.Y."/>
            <person name="Chain P.S.G."/>
            <person name="Schmidt R."/>
            <person name="Shin M.W."/>
            <person name="Legler T.C."/>
            <person name="Scow K.M."/>
            <person name="Larimer F.W."/>
            <person name="Lucas S.M."/>
            <person name="Richardson P.M."/>
            <person name="Hristova K.R."/>
        </authorList>
    </citation>
    <scope>NUCLEOTIDE SEQUENCE [LARGE SCALE GENOMIC DNA]</scope>
    <source>
        <strain evidence="10">ATCC BAA-1232 / LMG 22953 / PM1</strain>
    </source>
</reference>
<evidence type="ECO:0000256" key="1">
    <source>
        <dbReference type="ARBA" id="ARBA00004651"/>
    </source>
</evidence>
<dbReference type="Proteomes" id="UP000000366">
    <property type="component" value="Chromosome"/>
</dbReference>
<keyword evidence="5 8" id="KW-0812">Transmembrane</keyword>
<keyword evidence="10" id="KW-1185">Reference proteome</keyword>
<feature type="transmembrane region" description="Helical" evidence="8">
    <location>
        <begin position="66"/>
        <end position="85"/>
    </location>
</feature>
<dbReference type="KEGG" id="mpt:Mpe_A0268"/>
<dbReference type="InterPro" id="IPR038770">
    <property type="entry name" value="Na+/solute_symporter_sf"/>
</dbReference>
<gene>
    <name evidence="9" type="ordered locus">Mpe_A0268</name>
</gene>
<dbReference type="Pfam" id="PF03547">
    <property type="entry name" value="Mem_trans"/>
    <property type="match status" value="1"/>
</dbReference>
<dbReference type="Gene3D" id="1.20.1530.20">
    <property type="match status" value="1"/>
</dbReference>
<dbReference type="EMBL" id="CP000555">
    <property type="protein sequence ID" value="ABM93230.1"/>
    <property type="molecule type" value="Genomic_DNA"/>
</dbReference>
<feature type="transmembrane region" description="Helical" evidence="8">
    <location>
        <begin position="36"/>
        <end position="54"/>
    </location>
</feature>
<feature type="transmembrane region" description="Helical" evidence="8">
    <location>
        <begin position="264"/>
        <end position="285"/>
    </location>
</feature>
<name>A2SCE1_METPP</name>
<keyword evidence="7 8" id="KW-0472">Membrane</keyword>
<evidence type="ECO:0000256" key="8">
    <source>
        <dbReference type="SAM" id="Phobius"/>
    </source>
</evidence>
<dbReference type="PANTHER" id="PTHR36838:SF1">
    <property type="entry name" value="SLR1864 PROTEIN"/>
    <property type="match status" value="1"/>
</dbReference>
<evidence type="ECO:0000256" key="2">
    <source>
        <dbReference type="ARBA" id="ARBA00010145"/>
    </source>
</evidence>
<dbReference type="HOGENOM" id="CLU_056175_2_1_4"/>
<feature type="transmembrane region" description="Helical" evidence="8">
    <location>
        <begin position="237"/>
        <end position="258"/>
    </location>
</feature>
<organism evidence="9 10">
    <name type="scientific">Methylibium petroleiphilum (strain ATCC BAA-1232 / LMG 22953 / PM1)</name>
    <dbReference type="NCBI Taxonomy" id="420662"/>
    <lineage>
        <taxon>Bacteria</taxon>
        <taxon>Pseudomonadati</taxon>
        <taxon>Pseudomonadota</taxon>
        <taxon>Betaproteobacteria</taxon>
        <taxon>Burkholderiales</taxon>
        <taxon>Sphaerotilaceae</taxon>
        <taxon>Methylibium</taxon>
    </lineage>
</organism>
<keyword evidence="4" id="KW-1003">Cell membrane</keyword>
<feature type="transmembrane region" description="Helical" evidence="8">
    <location>
        <begin position="97"/>
        <end position="121"/>
    </location>
</feature>
<dbReference type="InterPro" id="IPR004776">
    <property type="entry name" value="Mem_transp_PIN-like"/>
</dbReference>
<feature type="transmembrane region" description="Helical" evidence="8">
    <location>
        <begin position="127"/>
        <end position="147"/>
    </location>
</feature>
<evidence type="ECO:0000256" key="3">
    <source>
        <dbReference type="ARBA" id="ARBA00022448"/>
    </source>
</evidence>
<feature type="transmembrane region" description="Helical" evidence="8">
    <location>
        <begin position="205"/>
        <end position="225"/>
    </location>
</feature>
<dbReference type="STRING" id="420662.Mpe_A0268"/>
<dbReference type="PANTHER" id="PTHR36838">
    <property type="entry name" value="AUXIN EFFLUX CARRIER FAMILY PROTEIN"/>
    <property type="match status" value="1"/>
</dbReference>
<evidence type="ECO:0000256" key="5">
    <source>
        <dbReference type="ARBA" id="ARBA00022692"/>
    </source>
</evidence>
<dbReference type="eggNOG" id="COG0679">
    <property type="taxonomic scope" value="Bacteria"/>
</dbReference>
<feature type="transmembrane region" description="Helical" evidence="8">
    <location>
        <begin position="6"/>
        <end position="24"/>
    </location>
</feature>
<comment type="subcellular location">
    <subcellularLocation>
        <location evidence="1">Cell membrane</location>
        <topology evidence="1">Multi-pass membrane protein</topology>
    </subcellularLocation>
</comment>
<evidence type="ECO:0000256" key="6">
    <source>
        <dbReference type="ARBA" id="ARBA00022989"/>
    </source>
</evidence>
<evidence type="ECO:0000256" key="7">
    <source>
        <dbReference type="ARBA" id="ARBA00023136"/>
    </source>
</evidence>
<dbReference type="GO" id="GO:0055085">
    <property type="term" value="P:transmembrane transport"/>
    <property type="evidence" value="ECO:0007669"/>
    <property type="project" value="InterPro"/>
</dbReference>
<dbReference type="GO" id="GO:0005886">
    <property type="term" value="C:plasma membrane"/>
    <property type="evidence" value="ECO:0007669"/>
    <property type="project" value="UniProtKB-SubCell"/>
</dbReference>
<protein>
    <submittedName>
        <fullName evidence="9">Putative MdcF malonate transporter</fullName>
    </submittedName>
</protein>
<dbReference type="AlphaFoldDB" id="A2SCE1"/>
<evidence type="ECO:0000313" key="10">
    <source>
        <dbReference type="Proteomes" id="UP000000366"/>
    </source>
</evidence>
<proteinExistence type="inferred from homology"/>